<organism evidence="1">
    <name type="scientific">Rhizophora mucronata</name>
    <name type="common">Asiatic mangrove</name>
    <dbReference type="NCBI Taxonomy" id="61149"/>
    <lineage>
        <taxon>Eukaryota</taxon>
        <taxon>Viridiplantae</taxon>
        <taxon>Streptophyta</taxon>
        <taxon>Embryophyta</taxon>
        <taxon>Tracheophyta</taxon>
        <taxon>Spermatophyta</taxon>
        <taxon>Magnoliopsida</taxon>
        <taxon>eudicotyledons</taxon>
        <taxon>Gunneridae</taxon>
        <taxon>Pentapetalae</taxon>
        <taxon>rosids</taxon>
        <taxon>fabids</taxon>
        <taxon>Malpighiales</taxon>
        <taxon>Rhizophoraceae</taxon>
        <taxon>Rhizophora</taxon>
    </lineage>
</organism>
<accession>A0A2P2JGY4</accession>
<protein>
    <submittedName>
        <fullName evidence="1">Uncharacterized protein</fullName>
    </submittedName>
</protein>
<evidence type="ECO:0000313" key="1">
    <source>
        <dbReference type="EMBL" id="MBW92689.1"/>
    </source>
</evidence>
<name>A0A2P2JGY4_RHIMU</name>
<sequence>MCVEILASTKFTKNLFMHFESLEYYNVDRKHLLKITPT</sequence>
<proteinExistence type="predicted"/>
<dbReference type="EMBL" id="GGEC01012206">
    <property type="protein sequence ID" value="MBW92689.1"/>
    <property type="molecule type" value="Transcribed_RNA"/>
</dbReference>
<reference evidence="1" key="1">
    <citation type="submission" date="2018-02" db="EMBL/GenBank/DDBJ databases">
        <title>Rhizophora mucronata_Transcriptome.</title>
        <authorList>
            <person name="Meera S.P."/>
            <person name="Sreeshan A."/>
            <person name="Augustine A."/>
        </authorList>
    </citation>
    <scope>NUCLEOTIDE SEQUENCE</scope>
    <source>
        <tissue evidence="1">Leaf</tissue>
    </source>
</reference>
<dbReference type="AlphaFoldDB" id="A0A2P2JGY4"/>